<dbReference type="AlphaFoldDB" id="A0A8J7B719"/>
<evidence type="ECO:0000313" key="1">
    <source>
        <dbReference type="EMBL" id="MBE9115024.1"/>
    </source>
</evidence>
<evidence type="ECO:0000313" key="2">
    <source>
        <dbReference type="Proteomes" id="UP000654482"/>
    </source>
</evidence>
<dbReference type="EMBL" id="JADEWZ010000004">
    <property type="protein sequence ID" value="MBE9115024.1"/>
    <property type="molecule type" value="Genomic_DNA"/>
</dbReference>
<keyword evidence="2" id="KW-1185">Reference proteome</keyword>
<dbReference type="RefSeq" id="WP_194028114.1">
    <property type="nucleotide sequence ID" value="NZ_JADEWZ010000004.1"/>
</dbReference>
<gene>
    <name evidence="1" type="ORF">IQ249_03835</name>
</gene>
<organism evidence="1 2">
    <name type="scientific">Lusitaniella coriacea LEGE 07157</name>
    <dbReference type="NCBI Taxonomy" id="945747"/>
    <lineage>
        <taxon>Bacteria</taxon>
        <taxon>Bacillati</taxon>
        <taxon>Cyanobacteriota</taxon>
        <taxon>Cyanophyceae</taxon>
        <taxon>Spirulinales</taxon>
        <taxon>Lusitaniellaceae</taxon>
        <taxon>Lusitaniella</taxon>
    </lineage>
</organism>
<sequence length="55" mass="5989">MKPNIGETFVLLLGFANAQRQPTTGSILMALFIFCPVQRHLMADGSSKVLSQVPN</sequence>
<name>A0A8J7B719_9CYAN</name>
<comment type="caution">
    <text evidence="1">The sequence shown here is derived from an EMBL/GenBank/DDBJ whole genome shotgun (WGS) entry which is preliminary data.</text>
</comment>
<dbReference type="Proteomes" id="UP000654482">
    <property type="component" value="Unassembled WGS sequence"/>
</dbReference>
<accession>A0A8J7B719</accession>
<proteinExistence type="predicted"/>
<protein>
    <submittedName>
        <fullName evidence="1">Uncharacterized protein</fullName>
    </submittedName>
</protein>
<reference evidence="1" key="1">
    <citation type="submission" date="2020-10" db="EMBL/GenBank/DDBJ databases">
        <authorList>
            <person name="Castelo-Branco R."/>
            <person name="Eusebio N."/>
            <person name="Adriana R."/>
            <person name="Vieira A."/>
            <person name="Brugerolle De Fraissinette N."/>
            <person name="Rezende De Castro R."/>
            <person name="Schneider M.P."/>
            <person name="Vasconcelos V."/>
            <person name="Leao P.N."/>
        </authorList>
    </citation>
    <scope>NUCLEOTIDE SEQUENCE</scope>
    <source>
        <strain evidence="1">LEGE 07157</strain>
    </source>
</reference>